<reference evidence="3" key="1">
    <citation type="journal article" date="2019" name="Int. J. Syst. Evol. Microbiol.">
        <title>The Global Catalogue of Microorganisms (GCM) 10K type strain sequencing project: providing services to taxonomists for standard genome sequencing and annotation.</title>
        <authorList>
            <consortium name="The Broad Institute Genomics Platform"/>
            <consortium name="The Broad Institute Genome Sequencing Center for Infectious Disease"/>
            <person name="Wu L."/>
            <person name="Ma J."/>
        </authorList>
    </citation>
    <scope>NUCLEOTIDE SEQUENCE [LARGE SCALE GENOMIC DNA]</scope>
    <source>
        <strain evidence="3">JCM 16902</strain>
    </source>
</reference>
<accession>A0ABP6YWF8</accession>
<name>A0ABP6YWF8_9ACTN</name>
<sequence length="128" mass="12434">MHLVQPVKSGFAGTGRAGRAAGAGSSGDVAGFLVAAVGAGAVSGFFRPSVVAVGTGVGSSVETGSWVVCTAVVAGVGASVVAVVGTAWTGFVSWPTARAVLDTPNTSPPAISTAATSFILRTVFLLVR</sequence>
<evidence type="ECO:0000313" key="3">
    <source>
        <dbReference type="Proteomes" id="UP001501074"/>
    </source>
</evidence>
<keyword evidence="1" id="KW-0472">Membrane</keyword>
<evidence type="ECO:0000313" key="2">
    <source>
        <dbReference type="EMBL" id="GAA3592942.1"/>
    </source>
</evidence>
<organism evidence="2 3">
    <name type="scientific">Kineosporia mesophila</name>
    <dbReference type="NCBI Taxonomy" id="566012"/>
    <lineage>
        <taxon>Bacteria</taxon>
        <taxon>Bacillati</taxon>
        <taxon>Actinomycetota</taxon>
        <taxon>Actinomycetes</taxon>
        <taxon>Kineosporiales</taxon>
        <taxon>Kineosporiaceae</taxon>
        <taxon>Kineosporia</taxon>
    </lineage>
</organism>
<protein>
    <submittedName>
        <fullName evidence="2">Uncharacterized protein</fullName>
    </submittedName>
</protein>
<dbReference type="EMBL" id="BAAAZO010000001">
    <property type="protein sequence ID" value="GAA3592942.1"/>
    <property type="molecule type" value="Genomic_DNA"/>
</dbReference>
<gene>
    <name evidence="2" type="ORF">GCM10022223_04630</name>
</gene>
<keyword evidence="3" id="KW-1185">Reference proteome</keyword>
<feature type="transmembrane region" description="Helical" evidence="1">
    <location>
        <begin position="66"/>
        <end position="89"/>
    </location>
</feature>
<feature type="transmembrane region" description="Helical" evidence="1">
    <location>
        <begin position="109"/>
        <end position="127"/>
    </location>
</feature>
<evidence type="ECO:0000256" key="1">
    <source>
        <dbReference type="SAM" id="Phobius"/>
    </source>
</evidence>
<comment type="caution">
    <text evidence="2">The sequence shown here is derived from an EMBL/GenBank/DDBJ whole genome shotgun (WGS) entry which is preliminary data.</text>
</comment>
<keyword evidence="1" id="KW-1133">Transmembrane helix</keyword>
<feature type="transmembrane region" description="Helical" evidence="1">
    <location>
        <begin position="29"/>
        <end position="46"/>
    </location>
</feature>
<keyword evidence="1" id="KW-0812">Transmembrane</keyword>
<dbReference type="Proteomes" id="UP001501074">
    <property type="component" value="Unassembled WGS sequence"/>
</dbReference>
<dbReference type="RefSeq" id="WP_231488444.1">
    <property type="nucleotide sequence ID" value="NZ_BAAAZO010000001.1"/>
</dbReference>
<proteinExistence type="predicted"/>